<evidence type="ECO:0000256" key="5">
    <source>
        <dbReference type="ARBA" id="ARBA00022777"/>
    </source>
</evidence>
<keyword evidence="5 8" id="KW-0418">Kinase</keyword>
<dbReference type="SUPFAM" id="SSF53613">
    <property type="entry name" value="Ribokinase-like"/>
    <property type="match status" value="1"/>
</dbReference>
<sequence length="300" mass="30484">MNSQPLHPPRASADALDGPRYVRVLSIAGSDSGGGAGIQADLKTFAALGCYGMTAITAITAQNTQGVRSIHGVPPAVLRDQIDAVVEDIGVDAVKIGMLHDPEVVEVVADAIRRHALPHVVLDPVMVATSGDRLIAPETVGVLVSALFPLAAVVTPNLDEAGMLLGRGIADESAMKAAAQDLLSLGASAVLLKGGHLPGDALVDVFTLRGEAQALHLRAARIATRNGHGTGCTLSSAIAAHLALGLGLRESVAQAHAYVQAAIQAGALVRTGHGAGPLDHGHAPVAQRIHGVPAPAGRTR</sequence>
<evidence type="ECO:0000256" key="3">
    <source>
        <dbReference type="ARBA" id="ARBA00022679"/>
    </source>
</evidence>
<dbReference type="PANTHER" id="PTHR20858:SF17">
    <property type="entry name" value="HYDROXYMETHYLPYRIMIDINE_PHOSPHOMETHYLPYRIMIDINE KINASE THI20-RELATED"/>
    <property type="match status" value="1"/>
</dbReference>
<dbReference type="GO" id="GO:0005829">
    <property type="term" value="C:cytosol"/>
    <property type="evidence" value="ECO:0007669"/>
    <property type="project" value="TreeGrafter"/>
</dbReference>
<feature type="domain" description="Pyridoxamine kinase/Phosphomethylpyrimidine kinase" evidence="7">
    <location>
        <begin position="31"/>
        <end position="278"/>
    </location>
</feature>
<dbReference type="Gene3D" id="3.40.1190.20">
    <property type="match status" value="1"/>
</dbReference>
<keyword evidence="6" id="KW-0067">ATP-binding</keyword>
<dbReference type="NCBIfam" id="TIGR00097">
    <property type="entry name" value="HMP-P_kinase"/>
    <property type="match status" value="1"/>
</dbReference>
<organism evidence="8 9">
    <name type="scientific">Paracidovorax anthurii</name>
    <dbReference type="NCBI Taxonomy" id="78229"/>
    <lineage>
        <taxon>Bacteria</taxon>
        <taxon>Pseudomonadati</taxon>
        <taxon>Pseudomonadota</taxon>
        <taxon>Betaproteobacteria</taxon>
        <taxon>Burkholderiales</taxon>
        <taxon>Comamonadaceae</taxon>
        <taxon>Paracidovorax</taxon>
    </lineage>
</organism>
<dbReference type="InterPro" id="IPR029056">
    <property type="entry name" value="Ribokinase-like"/>
</dbReference>
<keyword evidence="9" id="KW-1185">Reference proteome</keyword>
<comment type="caution">
    <text evidence="8">The sequence shown here is derived from an EMBL/GenBank/DDBJ whole genome shotgun (WGS) entry which is preliminary data.</text>
</comment>
<dbReference type="GO" id="GO:0009229">
    <property type="term" value="P:thiamine diphosphate biosynthetic process"/>
    <property type="evidence" value="ECO:0007669"/>
    <property type="project" value="UniProtKB-UniPathway"/>
</dbReference>
<dbReference type="Proteomes" id="UP000248856">
    <property type="component" value="Unassembled WGS sequence"/>
</dbReference>
<dbReference type="PANTHER" id="PTHR20858">
    <property type="entry name" value="PHOSPHOMETHYLPYRIMIDINE KINASE"/>
    <property type="match status" value="1"/>
</dbReference>
<dbReference type="FunFam" id="3.40.1190.20:FF:000003">
    <property type="entry name" value="Phosphomethylpyrimidine kinase ThiD"/>
    <property type="match status" value="1"/>
</dbReference>
<dbReference type="GO" id="GO:0008972">
    <property type="term" value="F:phosphomethylpyrimidine kinase activity"/>
    <property type="evidence" value="ECO:0007669"/>
    <property type="project" value="InterPro"/>
</dbReference>
<dbReference type="OrthoDB" id="9810880at2"/>
<dbReference type="AlphaFoldDB" id="A0A328YZL4"/>
<dbReference type="InterPro" id="IPR004399">
    <property type="entry name" value="HMP/HMP-P_kinase_dom"/>
</dbReference>
<evidence type="ECO:0000313" key="8">
    <source>
        <dbReference type="EMBL" id="RAR79149.1"/>
    </source>
</evidence>
<dbReference type="GO" id="GO:0005524">
    <property type="term" value="F:ATP binding"/>
    <property type="evidence" value="ECO:0007669"/>
    <property type="project" value="UniProtKB-KW"/>
</dbReference>
<dbReference type="EC" id="2.7.1.49" evidence="2"/>
<accession>A0A328YZL4</accession>
<dbReference type="EMBL" id="QLTA01000027">
    <property type="protein sequence ID" value="RAR79149.1"/>
    <property type="molecule type" value="Genomic_DNA"/>
</dbReference>
<name>A0A328YZL4_9BURK</name>
<comment type="pathway">
    <text evidence="1">Cofactor biosynthesis; thiamine diphosphate biosynthesis.</text>
</comment>
<dbReference type="UniPathway" id="UPA00060">
    <property type="reaction ID" value="UER00138"/>
</dbReference>
<evidence type="ECO:0000256" key="1">
    <source>
        <dbReference type="ARBA" id="ARBA00004948"/>
    </source>
</evidence>
<keyword evidence="3" id="KW-0808">Transferase</keyword>
<evidence type="ECO:0000256" key="4">
    <source>
        <dbReference type="ARBA" id="ARBA00022741"/>
    </source>
</evidence>
<dbReference type="GO" id="GO:0009228">
    <property type="term" value="P:thiamine biosynthetic process"/>
    <property type="evidence" value="ECO:0007669"/>
    <property type="project" value="InterPro"/>
</dbReference>
<protein>
    <recommendedName>
        <fullName evidence="2">hydroxymethylpyrimidine kinase</fullName>
        <ecNumber evidence="2">2.7.1.49</ecNumber>
    </recommendedName>
</protein>
<gene>
    <name evidence="8" type="ORF">AX018_102740</name>
</gene>
<keyword evidence="4" id="KW-0547">Nucleotide-binding</keyword>
<proteinExistence type="predicted"/>
<reference evidence="8 9" key="1">
    <citation type="submission" date="2018-06" db="EMBL/GenBank/DDBJ databases">
        <title>Genomic Encyclopedia of Archaeal and Bacterial Type Strains, Phase II (KMG-II): from individual species to whole genera.</title>
        <authorList>
            <person name="Goeker M."/>
        </authorList>
    </citation>
    <scope>NUCLEOTIDE SEQUENCE [LARGE SCALE GENOMIC DNA]</scope>
    <source>
        <strain evidence="8 9">CFPB 3232</strain>
    </source>
</reference>
<evidence type="ECO:0000313" key="9">
    <source>
        <dbReference type="Proteomes" id="UP000248856"/>
    </source>
</evidence>
<dbReference type="GO" id="GO:0008902">
    <property type="term" value="F:hydroxymethylpyrimidine kinase activity"/>
    <property type="evidence" value="ECO:0007669"/>
    <property type="project" value="UniProtKB-EC"/>
</dbReference>
<evidence type="ECO:0000259" key="7">
    <source>
        <dbReference type="Pfam" id="PF08543"/>
    </source>
</evidence>
<dbReference type="RefSeq" id="WP_111878083.1">
    <property type="nucleotide sequence ID" value="NZ_CBCSGC010000075.1"/>
</dbReference>
<dbReference type="Pfam" id="PF08543">
    <property type="entry name" value="Phos_pyr_kin"/>
    <property type="match status" value="1"/>
</dbReference>
<evidence type="ECO:0000256" key="2">
    <source>
        <dbReference type="ARBA" id="ARBA00012135"/>
    </source>
</evidence>
<dbReference type="CDD" id="cd01169">
    <property type="entry name" value="HMPP_kinase"/>
    <property type="match status" value="1"/>
</dbReference>
<evidence type="ECO:0000256" key="6">
    <source>
        <dbReference type="ARBA" id="ARBA00022840"/>
    </source>
</evidence>
<dbReference type="InterPro" id="IPR013749">
    <property type="entry name" value="PM/HMP-P_kinase-1"/>
</dbReference>